<dbReference type="PROSITE" id="PS51891">
    <property type="entry name" value="CENP_V_GFA"/>
    <property type="match status" value="1"/>
</dbReference>
<evidence type="ECO:0000256" key="3">
    <source>
        <dbReference type="ARBA" id="ARBA00022833"/>
    </source>
</evidence>
<evidence type="ECO:0000313" key="5">
    <source>
        <dbReference type="EMBL" id="KAE9970511.1"/>
    </source>
</evidence>
<dbReference type="InterPro" id="IPR052355">
    <property type="entry name" value="CENP-V-like"/>
</dbReference>
<comment type="similarity">
    <text evidence="1">Belongs to the Gfa family.</text>
</comment>
<dbReference type="PANTHER" id="PTHR28620:SF1">
    <property type="entry name" value="CENP-V_GFA DOMAIN-CONTAINING PROTEIN"/>
    <property type="match status" value="1"/>
</dbReference>
<gene>
    <name evidence="5" type="ORF">EG328_006203</name>
</gene>
<organism evidence="5 6">
    <name type="scientific">Venturia inaequalis</name>
    <name type="common">Apple scab fungus</name>
    <dbReference type="NCBI Taxonomy" id="5025"/>
    <lineage>
        <taxon>Eukaryota</taxon>
        <taxon>Fungi</taxon>
        <taxon>Dikarya</taxon>
        <taxon>Ascomycota</taxon>
        <taxon>Pezizomycotina</taxon>
        <taxon>Dothideomycetes</taxon>
        <taxon>Pleosporomycetidae</taxon>
        <taxon>Venturiales</taxon>
        <taxon>Venturiaceae</taxon>
        <taxon>Venturia</taxon>
    </lineage>
</organism>
<dbReference type="Proteomes" id="UP000447873">
    <property type="component" value="Unassembled WGS sequence"/>
</dbReference>
<proteinExistence type="inferred from homology"/>
<dbReference type="GO" id="GO:0046872">
    <property type="term" value="F:metal ion binding"/>
    <property type="evidence" value="ECO:0007669"/>
    <property type="project" value="UniProtKB-KW"/>
</dbReference>
<name>A0A8H3YVD3_VENIN</name>
<accession>A0A8H3YVD3</accession>
<dbReference type="EMBL" id="WNWS01000328">
    <property type="protein sequence ID" value="KAE9970511.1"/>
    <property type="molecule type" value="Genomic_DNA"/>
</dbReference>
<dbReference type="InterPro" id="IPR011057">
    <property type="entry name" value="Mss4-like_sf"/>
</dbReference>
<evidence type="ECO:0000259" key="4">
    <source>
        <dbReference type="PROSITE" id="PS51891"/>
    </source>
</evidence>
<dbReference type="Gene3D" id="2.170.150.70">
    <property type="match status" value="1"/>
</dbReference>
<comment type="caution">
    <text evidence="5">The sequence shown here is derived from an EMBL/GenBank/DDBJ whole genome shotgun (WGS) entry which is preliminary data.</text>
</comment>
<sequence length="206" mass="23408">MADTTTTTDSPGRTYKGSCHCGFTKYTIKLRLPPAVLGDSTHSSKMNSSEMSASSPTPTVRLRKCNCTVCHKMGFFHVRVPFAPTDFSLLSPLDPFKELGDYQCYEKKFHWPFCKVCGVRCFGFFGEGEVVKREVDEVLKEVWAPKVEGWEEGKTGYLSVNASSLDEGQEGLDLREWHEKGWIHYLDCLDDEEEVSWERPHRGGCY</sequence>
<dbReference type="AlphaFoldDB" id="A0A8H3YVD3"/>
<keyword evidence="2" id="KW-0479">Metal-binding</keyword>
<protein>
    <recommendedName>
        <fullName evidence="4">CENP-V/GFA domain-containing protein</fullName>
    </recommendedName>
</protein>
<dbReference type="InterPro" id="IPR006913">
    <property type="entry name" value="CENP-V/GFA"/>
</dbReference>
<feature type="domain" description="CENP-V/GFA" evidence="4">
    <location>
        <begin position="15"/>
        <end position="151"/>
    </location>
</feature>
<evidence type="ECO:0000256" key="1">
    <source>
        <dbReference type="ARBA" id="ARBA00005495"/>
    </source>
</evidence>
<dbReference type="GO" id="GO:0016846">
    <property type="term" value="F:carbon-sulfur lyase activity"/>
    <property type="evidence" value="ECO:0007669"/>
    <property type="project" value="InterPro"/>
</dbReference>
<dbReference type="SUPFAM" id="SSF51316">
    <property type="entry name" value="Mss4-like"/>
    <property type="match status" value="1"/>
</dbReference>
<reference evidence="5 6" key="1">
    <citation type="submission" date="2018-12" db="EMBL/GenBank/DDBJ databases">
        <title>Venturia inaequalis Genome Resource.</title>
        <authorList>
            <person name="Lichtner F.J."/>
        </authorList>
    </citation>
    <scope>NUCLEOTIDE SEQUENCE [LARGE SCALE GENOMIC DNA]</scope>
    <source>
        <strain evidence="5 6">120213</strain>
    </source>
</reference>
<dbReference type="PANTHER" id="PTHR28620">
    <property type="entry name" value="CENTROMERE PROTEIN V"/>
    <property type="match status" value="1"/>
</dbReference>
<evidence type="ECO:0000256" key="2">
    <source>
        <dbReference type="ARBA" id="ARBA00022723"/>
    </source>
</evidence>
<keyword evidence="3" id="KW-0862">Zinc</keyword>
<evidence type="ECO:0000313" key="6">
    <source>
        <dbReference type="Proteomes" id="UP000447873"/>
    </source>
</evidence>